<evidence type="ECO:0000313" key="4">
    <source>
        <dbReference type="EMBL" id="TKG27399.1"/>
    </source>
</evidence>
<evidence type="ECO:0000313" key="5">
    <source>
        <dbReference type="Proteomes" id="UP000235579"/>
    </source>
</evidence>
<dbReference type="InterPro" id="IPR058652">
    <property type="entry name" value="VapC50_C"/>
</dbReference>
<dbReference type="Proteomes" id="UP000235579">
    <property type="component" value="Unassembled WGS sequence"/>
</dbReference>
<feature type="domain" description="VapC50 C-terminal" evidence="2">
    <location>
        <begin position="130"/>
        <end position="183"/>
    </location>
</feature>
<evidence type="ECO:0000259" key="2">
    <source>
        <dbReference type="Pfam" id="PF26343"/>
    </source>
</evidence>
<feature type="domain" description="PIN" evidence="1">
    <location>
        <begin position="6"/>
        <end position="112"/>
    </location>
</feature>
<reference evidence="3" key="2">
    <citation type="submission" date="2016-07" db="EMBL/GenBank/DDBJ databases">
        <authorList>
            <person name="Wan K."/>
            <person name="Booth B."/>
            <person name="Spirohn K."/>
            <person name="Hao T."/>
            <person name="Hu Y."/>
            <person name="Calderwood M."/>
            <person name="Hill D."/>
            <person name="Mohr S."/>
            <person name="Vidal M."/>
            <person name="Celniker S."/>
            <person name="Perrimon N."/>
        </authorList>
    </citation>
    <scope>NUCLEOTIDE SEQUENCE</scope>
    <source>
        <strain evidence="3">10N.222.48.A2</strain>
    </source>
</reference>
<dbReference type="EMBL" id="MDBP01000029">
    <property type="protein sequence ID" value="PMP17413.1"/>
    <property type="molecule type" value="Genomic_DNA"/>
</dbReference>
<accession>A0A2N7NN30</accession>
<dbReference type="Pfam" id="PF26343">
    <property type="entry name" value="VapC50_C"/>
    <property type="match status" value="1"/>
</dbReference>
<dbReference type="RefSeq" id="WP_017098631.1">
    <property type="nucleotide sequence ID" value="NZ_MDBG01000179.1"/>
</dbReference>
<dbReference type="Proteomes" id="UP000308018">
    <property type="component" value="Unassembled WGS sequence"/>
</dbReference>
<evidence type="ECO:0000313" key="6">
    <source>
        <dbReference type="Proteomes" id="UP000308018"/>
    </source>
</evidence>
<reference evidence="4 6" key="4">
    <citation type="submission" date="2019-04" db="EMBL/GenBank/DDBJ databases">
        <title>A reverse ecology approach based on a biological definition of microbial populations.</title>
        <authorList>
            <person name="Arevalo P."/>
            <person name="Vaninsberghe D."/>
            <person name="Elsherbini J."/>
            <person name="Gore J."/>
            <person name="Polz M."/>
        </authorList>
    </citation>
    <scope>NUCLEOTIDE SEQUENCE [LARGE SCALE GENOMIC DNA]</scope>
    <source>
        <strain evidence="4 6">10N.222.45.A8</strain>
    </source>
</reference>
<gene>
    <name evidence="3" type="ORF">BCS92_05420</name>
    <name evidence="4" type="ORF">FC057_23365</name>
</gene>
<evidence type="ECO:0000313" key="3">
    <source>
        <dbReference type="EMBL" id="PMP17413.1"/>
    </source>
</evidence>
<protein>
    <submittedName>
        <fullName evidence="3">PIN domain-containing protein</fullName>
    </submittedName>
</protein>
<name>A0A2N7NN30_9VIBR</name>
<proteinExistence type="predicted"/>
<reference evidence="5" key="1">
    <citation type="submission" date="2016-07" db="EMBL/GenBank/DDBJ databases">
        <title>Nontailed viruses are major unrecognized killers of bacteria in the ocean.</title>
        <authorList>
            <person name="Kauffman K."/>
            <person name="Hussain F."/>
            <person name="Yang J."/>
            <person name="Arevalo P."/>
            <person name="Brown J."/>
            <person name="Cutler M."/>
            <person name="Kelly L."/>
            <person name="Polz M.F."/>
        </authorList>
    </citation>
    <scope>NUCLEOTIDE SEQUENCE [LARGE SCALE GENOMIC DNA]</scope>
    <source>
        <strain evidence="5">10N.222.48.A2</strain>
    </source>
</reference>
<dbReference type="InterPro" id="IPR002716">
    <property type="entry name" value="PIN_dom"/>
</dbReference>
<sequence>MASYTVILDACVMYPAPLRSYLMYLANTGLFRARWTEQIHDEWTRNLLKNRPELNAEQLQRTRQLMNANVPDCLIEGYESLIDGLTLPDVDDRHVVAAAIKGQAESIITFNLKDFPSCELEPLGLTAIHPDEFLCDMFELDSSACVKAAQQQRASLKRPPMSQDEFLACLQKQRLPSFISHLKSFKLML</sequence>
<reference evidence="3" key="3">
    <citation type="journal article" date="2018" name="Nature">
        <title>A major lineage of non-tailed dsDNA viruses as unrecognized killers of marine bacteria.</title>
        <authorList>
            <person name="Kauffman K.M."/>
            <person name="Hussain F.A."/>
            <person name="Yang J."/>
            <person name="Arevalo P."/>
            <person name="Brown J.M."/>
            <person name="Chang W.K."/>
            <person name="VanInsberghe D."/>
            <person name="Elsherbini J."/>
            <person name="Sharma R.S."/>
            <person name="Cutler M.B."/>
            <person name="Kelly L."/>
            <person name="Polz M.F."/>
        </authorList>
    </citation>
    <scope>NUCLEOTIDE SEQUENCE</scope>
    <source>
        <strain evidence="3">10N.222.48.A2</strain>
    </source>
</reference>
<dbReference type="AlphaFoldDB" id="A0A2N7NN30"/>
<dbReference type="Pfam" id="PF13470">
    <property type="entry name" value="PIN_3"/>
    <property type="match status" value="1"/>
</dbReference>
<organism evidence="3 5">
    <name type="scientific">Vibrio tasmaniensis</name>
    <dbReference type="NCBI Taxonomy" id="212663"/>
    <lineage>
        <taxon>Bacteria</taxon>
        <taxon>Pseudomonadati</taxon>
        <taxon>Pseudomonadota</taxon>
        <taxon>Gammaproteobacteria</taxon>
        <taxon>Vibrionales</taxon>
        <taxon>Vibrionaceae</taxon>
        <taxon>Vibrio</taxon>
    </lineage>
</organism>
<comment type="caution">
    <text evidence="3">The sequence shown here is derived from an EMBL/GenBank/DDBJ whole genome shotgun (WGS) entry which is preliminary data.</text>
</comment>
<evidence type="ECO:0000259" key="1">
    <source>
        <dbReference type="Pfam" id="PF13470"/>
    </source>
</evidence>
<dbReference type="EMBL" id="SYVV01000055">
    <property type="protein sequence ID" value="TKG27399.1"/>
    <property type="molecule type" value="Genomic_DNA"/>
</dbReference>